<dbReference type="Proteomes" id="UP001595987">
    <property type="component" value="Unassembled WGS sequence"/>
</dbReference>
<reference evidence="4" key="1">
    <citation type="journal article" date="2019" name="Int. J. Syst. Evol. Microbiol.">
        <title>The Global Catalogue of Microorganisms (GCM) 10K type strain sequencing project: providing services to taxonomists for standard genome sequencing and annotation.</title>
        <authorList>
            <consortium name="The Broad Institute Genomics Platform"/>
            <consortium name="The Broad Institute Genome Sequencing Center for Infectious Disease"/>
            <person name="Wu L."/>
            <person name="Ma J."/>
        </authorList>
    </citation>
    <scope>NUCLEOTIDE SEQUENCE [LARGE SCALE GENOMIC DNA]</scope>
    <source>
        <strain evidence="4">CCUG 63287</strain>
    </source>
</reference>
<accession>A0ABV9JGT5</accession>
<proteinExistence type="predicted"/>
<dbReference type="InterPro" id="IPR008841">
    <property type="entry name" value="Siphovirus-type_tail_N"/>
</dbReference>
<name>A0ABV9JGT5_9LACT</name>
<comment type="caution">
    <text evidence="3">The sequence shown here is derived from an EMBL/GenBank/DDBJ whole genome shotgun (WGS) entry which is preliminary data.</text>
</comment>
<dbReference type="EMBL" id="JBHSGD010000005">
    <property type="protein sequence ID" value="MFC4652630.1"/>
    <property type="molecule type" value="Genomic_DNA"/>
</dbReference>
<dbReference type="RefSeq" id="WP_213535888.1">
    <property type="nucleotide sequence ID" value="NZ_BOVQ01000005.1"/>
</dbReference>
<feature type="domain" description="Siphovirus-type tail component RIFT-related" evidence="1">
    <location>
        <begin position="23"/>
        <end position="134"/>
    </location>
</feature>
<dbReference type="Pfam" id="PF22768">
    <property type="entry name" value="SPP1_Dit"/>
    <property type="match status" value="1"/>
</dbReference>
<gene>
    <name evidence="3" type="ORF">ACFO26_06875</name>
</gene>
<evidence type="ECO:0000313" key="4">
    <source>
        <dbReference type="Proteomes" id="UP001595987"/>
    </source>
</evidence>
<feature type="domain" description="Siphovirus-type tail component C-terminal" evidence="2">
    <location>
        <begin position="186"/>
        <end position="277"/>
    </location>
</feature>
<dbReference type="InterPro" id="IPR054738">
    <property type="entry name" value="Siphovirus-type_tail_C"/>
</dbReference>
<protein>
    <submittedName>
        <fullName evidence="3">Phage tail domain-containing protein</fullName>
    </submittedName>
</protein>
<dbReference type="Pfam" id="PF05709">
    <property type="entry name" value="Sipho_tail"/>
    <property type="match status" value="1"/>
</dbReference>
<keyword evidence="4" id="KW-1185">Reference proteome</keyword>
<evidence type="ECO:0000259" key="2">
    <source>
        <dbReference type="Pfam" id="PF22768"/>
    </source>
</evidence>
<evidence type="ECO:0000259" key="1">
    <source>
        <dbReference type="Pfam" id="PF05709"/>
    </source>
</evidence>
<evidence type="ECO:0000313" key="3">
    <source>
        <dbReference type="EMBL" id="MFC4652630.1"/>
    </source>
</evidence>
<dbReference type="Gene3D" id="2.60.120.860">
    <property type="match status" value="1"/>
</dbReference>
<organism evidence="3 4">
    <name type="scientific">Lactococcus nasutitermitis</name>
    <dbReference type="NCBI Taxonomy" id="1652957"/>
    <lineage>
        <taxon>Bacteria</taxon>
        <taxon>Bacillati</taxon>
        <taxon>Bacillota</taxon>
        <taxon>Bacilli</taxon>
        <taxon>Lactobacillales</taxon>
        <taxon>Streptococcaceae</taxon>
        <taxon>Lactococcus</taxon>
    </lineage>
</organism>
<sequence>MTNTSEKITYTNANGDMIIFSFSPPFVLLGKSGFAGISNDIVSEKIYGQAGELKNSSQLAVRELEIDAMIYGQTLQDENDYRRSLIKAINPLLTGTLRYELFGKTYAIDVEVVQGWESDYQQSSHTAQGSVKFKALYPLWRDISEENYTVQLGQTNNQLTFPLMITDDFIFASVDVGKEVQITNGGDIPIGFELTIDCTAEVVNPKLLNIYTQEFFAFNHTFSGGDNIFINTNRGKKQVLVNGENGFFLRKLGSTFLQIDNLENNYFILQADKGVENMVASLKYHPQLVGV</sequence>